<feature type="transmembrane region" description="Helical" evidence="1">
    <location>
        <begin position="284"/>
        <end position="304"/>
    </location>
</feature>
<reference evidence="3 7" key="3">
    <citation type="submission" date="2023-03" db="EMBL/GenBank/DDBJ databases">
        <title>Genetic diversity of Bacillus cereus sensu lato isolates from Slovenia.</title>
        <authorList>
            <person name="Abdelli M."/>
        </authorList>
    </citation>
    <scope>NUCLEOTIDE SEQUENCE [LARGE SCALE GENOMIC DNA]</scope>
    <source>
        <strain evidence="3 7">SIBC61B</strain>
    </source>
</reference>
<evidence type="ECO:0000256" key="1">
    <source>
        <dbReference type="SAM" id="Phobius"/>
    </source>
</evidence>
<feature type="transmembrane region" description="Helical" evidence="1">
    <location>
        <begin position="400"/>
        <end position="423"/>
    </location>
</feature>
<evidence type="ECO:0000313" key="2">
    <source>
        <dbReference type="EMBL" id="KAA8478085.1"/>
    </source>
</evidence>
<accession>A0A5M9GWH5</accession>
<dbReference type="Pfam" id="PF14296">
    <property type="entry name" value="O-ag_pol_Wzy"/>
    <property type="match status" value="1"/>
</dbReference>
<feature type="transmembrane region" description="Helical" evidence="1">
    <location>
        <begin position="164"/>
        <end position="183"/>
    </location>
</feature>
<feature type="transmembrane region" description="Helical" evidence="1">
    <location>
        <begin position="459"/>
        <end position="477"/>
    </location>
</feature>
<evidence type="ECO:0000313" key="3">
    <source>
        <dbReference type="EMBL" id="MDG0941612.1"/>
    </source>
</evidence>
<feature type="transmembrane region" description="Helical" evidence="1">
    <location>
        <begin position="120"/>
        <end position="140"/>
    </location>
</feature>
<evidence type="ECO:0000313" key="6">
    <source>
        <dbReference type="Proteomes" id="UP000325411"/>
    </source>
</evidence>
<feature type="transmembrane region" description="Helical" evidence="1">
    <location>
        <begin position="233"/>
        <end position="251"/>
    </location>
</feature>
<dbReference type="EMBL" id="VXCE01000007">
    <property type="protein sequence ID" value="KAA8478085.1"/>
    <property type="molecule type" value="Genomic_DNA"/>
</dbReference>
<feature type="transmembrane region" description="Helical" evidence="1">
    <location>
        <begin position="20"/>
        <end position="41"/>
    </location>
</feature>
<keyword evidence="7" id="KW-1185">Reference proteome</keyword>
<organism evidence="2 6">
    <name type="scientific">Bacillus paranthracis</name>
    <dbReference type="NCBI Taxonomy" id="2026186"/>
    <lineage>
        <taxon>Bacteria</taxon>
        <taxon>Bacillati</taxon>
        <taxon>Bacillota</taxon>
        <taxon>Bacilli</taxon>
        <taxon>Bacillales</taxon>
        <taxon>Bacillaceae</taxon>
        <taxon>Bacillus</taxon>
        <taxon>Bacillus cereus group</taxon>
    </lineage>
</organism>
<sequence>MKEAIKSKQVLLKNNSYLKVMLLLFNITFNILVLFTAVLIKDMSFEQWLFSFALLSLVQLLVNIITVSKLEKSFFSLTTLFLIFSYITHLGMVVIFGFDINVELPWDPLLSITKDTFREASYFAIFCHAFLTFGMCTVLYKRRTFKVCGEEKDLVEERTRQLKLLRSVGMICVLVGIIPMLYIDLSRVMLYMNGDYLDTYKVGVNGFIVIISRFTEIGAVMLLIGNHKNKKRAGMIALMIVLYQSIIIFTGNRGRPVMYLIMVFFVYSQFVKNIGFKQFIKMSILAYIAGYLLTFIGQVRMASIDDISVYMELLKKGFTEYSMFKLLAEFGPTIITLGHSLTLFPDVAPFQYGTNYLVSIFTIFPNIGDTLTPLVDKTIYVYHMPPSMREFLGGSYLGELYYSFGDYSFLFAIVIGMLVAFVSNRIQKYIVEQRYALLSIYLLLFPSLLWWTRSYFVDMVREFVWISVGILILYNYFGRKIPKKDFGGEKKDVR</sequence>
<feature type="transmembrane region" description="Helical" evidence="1">
    <location>
        <begin position="257"/>
        <end position="275"/>
    </location>
</feature>
<keyword evidence="1" id="KW-0472">Membrane</keyword>
<feature type="transmembrane region" description="Helical" evidence="1">
    <location>
        <begin position="47"/>
        <end position="67"/>
    </location>
</feature>
<dbReference type="Proteomes" id="UP000325411">
    <property type="component" value="Unassembled WGS sequence"/>
</dbReference>
<dbReference type="InterPro" id="IPR029468">
    <property type="entry name" value="O-ag_pol_Wzy"/>
</dbReference>
<feature type="transmembrane region" description="Helical" evidence="1">
    <location>
        <begin position="74"/>
        <end position="100"/>
    </location>
</feature>
<gene>
    <name evidence="3" type="primary">wzy</name>
    <name evidence="4" type="ORF">BACERE00174_05752</name>
    <name evidence="2" type="ORF">FYW06_12205</name>
    <name evidence="3" type="ORF">P6U22_10425</name>
</gene>
<protein>
    <submittedName>
        <fullName evidence="2">O-antigen polysaccharide polymerase Wzy</fullName>
    </submittedName>
</protein>
<dbReference type="Proteomes" id="UP000194422">
    <property type="component" value="Unassembled WGS sequence"/>
</dbReference>
<name>A0A5M9GWH5_9BACI</name>
<dbReference type="RefSeq" id="WP_000656566.1">
    <property type="nucleotide sequence ID" value="NZ_CP040880.1"/>
</dbReference>
<proteinExistence type="predicted"/>
<feature type="transmembrane region" description="Helical" evidence="1">
    <location>
        <begin position="203"/>
        <end position="224"/>
    </location>
</feature>
<dbReference type="Proteomes" id="UP001221338">
    <property type="component" value="Unassembled WGS sequence"/>
</dbReference>
<evidence type="ECO:0000313" key="4">
    <source>
        <dbReference type="EMBL" id="SME47664.1"/>
    </source>
</evidence>
<reference evidence="2 6" key="2">
    <citation type="submission" date="2019-09" db="EMBL/GenBank/DDBJ databases">
        <authorList>
            <person name="Geng P."/>
            <person name="Wan X."/>
            <person name="Zhou G."/>
            <person name="Yuan Z."/>
            <person name="Hu X."/>
        </authorList>
    </citation>
    <scope>NUCLEOTIDE SEQUENCE [LARGE SCALE GENOMIC DNA]</scope>
    <source>
        <strain evidence="2 6">EFR-4</strain>
    </source>
</reference>
<keyword evidence="1" id="KW-1133">Transmembrane helix</keyword>
<evidence type="ECO:0000313" key="7">
    <source>
        <dbReference type="Proteomes" id="UP001221338"/>
    </source>
</evidence>
<dbReference type="AlphaFoldDB" id="A0A5M9GWH5"/>
<feature type="transmembrane region" description="Helical" evidence="1">
    <location>
        <begin position="435"/>
        <end position="453"/>
    </location>
</feature>
<keyword evidence="1" id="KW-0812">Transmembrane</keyword>
<dbReference type="EMBL" id="JARPRV010000004">
    <property type="protein sequence ID" value="MDG0941612.1"/>
    <property type="molecule type" value="Genomic_DNA"/>
</dbReference>
<evidence type="ECO:0000313" key="5">
    <source>
        <dbReference type="Proteomes" id="UP000194422"/>
    </source>
</evidence>
<reference evidence="4 5" key="1">
    <citation type="submission" date="2017-04" db="EMBL/GenBank/DDBJ databases">
        <authorList>
            <person name="Criscuolo A."/>
        </authorList>
    </citation>
    <scope>NUCLEOTIDE SEQUENCE [LARGE SCALE GENOMIC DNA]</scope>
    <source>
        <strain evidence="4">16-00174</strain>
    </source>
</reference>
<dbReference type="EMBL" id="FWYW01000105">
    <property type="protein sequence ID" value="SME47664.1"/>
    <property type="molecule type" value="Genomic_DNA"/>
</dbReference>
<comment type="caution">
    <text evidence="2">The sequence shown here is derived from an EMBL/GenBank/DDBJ whole genome shotgun (WGS) entry which is preliminary data.</text>
</comment>